<feature type="compositionally biased region" description="Low complexity" evidence="1">
    <location>
        <begin position="128"/>
        <end position="152"/>
    </location>
</feature>
<dbReference type="InterPro" id="IPR045794">
    <property type="entry name" value="Trypco1"/>
</dbReference>
<sequence length="160" mass="16193">MTIDLGDGTTVRAEVIGEVNFQQPEAPSDVWANSGDAAFGRGRQAAAQLGSAVALTLDQVRGTVQSVGRWAAETVTQGAGSPDAFEVEFGIKLAVKSGQLLGVIAEAGSEAGLTVRLSWDLAERRRQQAATAAPATATAGAGQDASDGQGAPVARAADTE</sequence>
<dbReference type="NCBIfam" id="NF041216">
    <property type="entry name" value="CU044_2847_fam"/>
    <property type="match status" value="1"/>
</dbReference>
<evidence type="ECO:0000313" key="4">
    <source>
        <dbReference type="Proteomes" id="UP001595975"/>
    </source>
</evidence>
<comment type="caution">
    <text evidence="3">The sequence shown here is derived from an EMBL/GenBank/DDBJ whole genome shotgun (WGS) entry which is preliminary data.</text>
</comment>
<name>A0ABW0X5D8_9ACTN</name>
<dbReference type="Proteomes" id="UP001595975">
    <property type="component" value="Unassembled WGS sequence"/>
</dbReference>
<evidence type="ECO:0000256" key="1">
    <source>
        <dbReference type="SAM" id="MobiDB-lite"/>
    </source>
</evidence>
<proteinExistence type="predicted"/>
<gene>
    <name evidence="3" type="ORF">ACFP3U_12355</name>
</gene>
<feature type="region of interest" description="Disordered" evidence="1">
    <location>
        <begin position="126"/>
        <end position="160"/>
    </location>
</feature>
<feature type="domain" description="Trypsin-co-occurring" evidence="2">
    <location>
        <begin position="3"/>
        <end position="120"/>
    </location>
</feature>
<evidence type="ECO:0000259" key="2">
    <source>
        <dbReference type="Pfam" id="PF19493"/>
    </source>
</evidence>
<accession>A0ABW0X5D8</accession>
<dbReference type="RefSeq" id="WP_380225453.1">
    <property type="nucleotide sequence ID" value="NZ_JBHSOF010000012.1"/>
</dbReference>
<evidence type="ECO:0000313" key="3">
    <source>
        <dbReference type="EMBL" id="MFC5663775.1"/>
    </source>
</evidence>
<keyword evidence="4" id="KW-1185">Reference proteome</keyword>
<dbReference type="EMBL" id="JBHSOF010000012">
    <property type="protein sequence ID" value="MFC5663775.1"/>
    <property type="molecule type" value="Genomic_DNA"/>
</dbReference>
<dbReference type="Pfam" id="PF19493">
    <property type="entry name" value="Trypco1"/>
    <property type="match status" value="1"/>
</dbReference>
<reference evidence="4" key="1">
    <citation type="journal article" date="2019" name="Int. J. Syst. Evol. Microbiol.">
        <title>The Global Catalogue of Microorganisms (GCM) 10K type strain sequencing project: providing services to taxonomists for standard genome sequencing and annotation.</title>
        <authorList>
            <consortium name="The Broad Institute Genomics Platform"/>
            <consortium name="The Broad Institute Genome Sequencing Center for Infectious Disease"/>
            <person name="Wu L."/>
            <person name="Ma J."/>
        </authorList>
    </citation>
    <scope>NUCLEOTIDE SEQUENCE [LARGE SCALE GENOMIC DNA]</scope>
    <source>
        <strain evidence="4">CGMCC 4.1437</strain>
    </source>
</reference>
<protein>
    <submittedName>
        <fullName evidence="3">CU044_2847 family protein</fullName>
    </submittedName>
</protein>
<organism evidence="3 4">
    <name type="scientific">Kitasatospora misakiensis</name>
    <dbReference type="NCBI Taxonomy" id="67330"/>
    <lineage>
        <taxon>Bacteria</taxon>
        <taxon>Bacillati</taxon>
        <taxon>Actinomycetota</taxon>
        <taxon>Actinomycetes</taxon>
        <taxon>Kitasatosporales</taxon>
        <taxon>Streptomycetaceae</taxon>
        <taxon>Kitasatospora</taxon>
    </lineage>
</organism>